<dbReference type="PROSITE" id="PS50885">
    <property type="entry name" value="HAMP"/>
    <property type="match status" value="1"/>
</dbReference>
<dbReference type="Pfam" id="PF02518">
    <property type="entry name" value="HATPase_c"/>
    <property type="match status" value="1"/>
</dbReference>
<sequence length="589" mass="67500">MTKRIHKIGIAVRLTAIVAVILAVFLVPWVWRVAELAQDEAKDLAWARMQASTELLMRDFEILKGDAARYPAEGTEEYYLLRSNLCRDGVDTSYYNVDTPYIIRYYDENHKRVLIRSPLMLYYHPATGCCYGIDLSDFSEQSLREMNEILGGHEHAEDRLITVYGQQIKTDTGFIFFPNRLQIGIGDGEWTAQTPVEETNQFRSDEGDYIQGVWPFRTDEVMEGYFDALRYLDTELRAIDGENMPDEEWAEVRASQRYVGTSYGMPYDDMGLIVTAALVDRQYAYDACFYRMPFITIALYLMFVFLFYKIVRRMVSNPLVDTAREANRVSILAFDEFKPDLKRGDEIGELNRALSEMATTLHTRWDSERDLEEKRQQFVSAASHDLKTPLALIGGYAEAIAQDISPEENARYLAAIEQETDRMNGLVREMLDYTRLDRTDELKNRKTLNLTALVNDMLTEYAPLFEKRRLTADIADGVRIRGDETLLRRAVGCLLENAAKYSPENGRVSVRLTNSRNHLLTVENDCEPIPETELPRLFEMFYRGDKARDRAGGHGLGLAILQKILALHGLTCKAENIKGGVRFIVCNKD</sequence>
<dbReference type="EC" id="2.7.13.3" evidence="3"/>
<dbReference type="InterPro" id="IPR003661">
    <property type="entry name" value="HisK_dim/P_dom"/>
</dbReference>
<keyword evidence="5" id="KW-0808">Transferase</keyword>
<evidence type="ECO:0000259" key="9">
    <source>
        <dbReference type="PROSITE" id="PS50109"/>
    </source>
</evidence>
<dbReference type="InterPro" id="IPR036097">
    <property type="entry name" value="HisK_dim/P_sf"/>
</dbReference>
<gene>
    <name evidence="11" type="ORF">BUFA31_00060</name>
</gene>
<dbReference type="InterPro" id="IPR036890">
    <property type="entry name" value="HATPase_C_sf"/>
</dbReference>
<evidence type="ECO:0000313" key="11">
    <source>
        <dbReference type="EMBL" id="GFO86842.1"/>
    </source>
</evidence>
<comment type="catalytic activity">
    <reaction evidence="1">
        <text>ATP + protein L-histidine = ADP + protein N-phospho-L-histidine.</text>
        <dbReference type="EC" id="2.7.13.3"/>
    </reaction>
</comment>
<dbReference type="InterPro" id="IPR003660">
    <property type="entry name" value="HAMP_dom"/>
</dbReference>
<dbReference type="Gene3D" id="3.30.565.10">
    <property type="entry name" value="Histidine kinase-like ATPase, C-terminal domain"/>
    <property type="match status" value="1"/>
</dbReference>
<dbReference type="Gene3D" id="1.10.287.130">
    <property type="match status" value="1"/>
</dbReference>
<evidence type="ECO:0000256" key="1">
    <source>
        <dbReference type="ARBA" id="ARBA00000085"/>
    </source>
</evidence>
<keyword evidence="8" id="KW-0472">Membrane</keyword>
<feature type="transmembrane region" description="Helical" evidence="8">
    <location>
        <begin position="289"/>
        <end position="308"/>
    </location>
</feature>
<dbReference type="Pfam" id="PF00512">
    <property type="entry name" value="HisKA"/>
    <property type="match status" value="1"/>
</dbReference>
<dbReference type="SMART" id="SM00388">
    <property type="entry name" value="HisKA"/>
    <property type="match status" value="1"/>
</dbReference>
<protein>
    <recommendedName>
        <fullName evidence="3">histidine kinase</fullName>
        <ecNumber evidence="3">2.7.13.3</ecNumber>
    </recommendedName>
</protein>
<accession>A0ABQ1DVT0</accession>
<feature type="domain" description="HAMP" evidence="10">
    <location>
        <begin position="313"/>
        <end position="366"/>
    </location>
</feature>
<dbReference type="SMART" id="SM00387">
    <property type="entry name" value="HATPase_c"/>
    <property type="match status" value="1"/>
</dbReference>
<dbReference type="RefSeq" id="WP_118564691.1">
    <property type="nucleotide sequence ID" value="NZ_BLYJ01000001.1"/>
</dbReference>
<evidence type="ECO:0000256" key="6">
    <source>
        <dbReference type="ARBA" id="ARBA00022777"/>
    </source>
</evidence>
<evidence type="ECO:0000256" key="3">
    <source>
        <dbReference type="ARBA" id="ARBA00012438"/>
    </source>
</evidence>
<evidence type="ECO:0000256" key="8">
    <source>
        <dbReference type="SAM" id="Phobius"/>
    </source>
</evidence>
<dbReference type="SUPFAM" id="SSF55874">
    <property type="entry name" value="ATPase domain of HSP90 chaperone/DNA topoisomerase II/histidine kinase"/>
    <property type="match status" value="1"/>
</dbReference>
<dbReference type="PANTHER" id="PTHR45453:SF1">
    <property type="entry name" value="PHOSPHATE REGULON SENSOR PROTEIN PHOR"/>
    <property type="match status" value="1"/>
</dbReference>
<evidence type="ECO:0000313" key="12">
    <source>
        <dbReference type="Proteomes" id="UP000620147"/>
    </source>
</evidence>
<dbReference type="SUPFAM" id="SSF47384">
    <property type="entry name" value="Homodimeric domain of signal transducing histidine kinase"/>
    <property type="match status" value="1"/>
</dbReference>
<keyword evidence="12" id="KW-1185">Reference proteome</keyword>
<dbReference type="CDD" id="cd00082">
    <property type="entry name" value="HisKA"/>
    <property type="match status" value="1"/>
</dbReference>
<keyword evidence="4" id="KW-0597">Phosphoprotein</keyword>
<dbReference type="InterPro" id="IPR050351">
    <property type="entry name" value="BphY/WalK/GraS-like"/>
</dbReference>
<dbReference type="InterPro" id="IPR005467">
    <property type="entry name" value="His_kinase_dom"/>
</dbReference>
<dbReference type="InterPro" id="IPR003594">
    <property type="entry name" value="HATPase_dom"/>
</dbReference>
<evidence type="ECO:0000256" key="7">
    <source>
        <dbReference type="ARBA" id="ARBA00023012"/>
    </source>
</evidence>
<evidence type="ECO:0000256" key="4">
    <source>
        <dbReference type="ARBA" id="ARBA00022553"/>
    </source>
</evidence>
<evidence type="ECO:0000256" key="2">
    <source>
        <dbReference type="ARBA" id="ARBA00004370"/>
    </source>
</evidence>
<evidence type="ECO:0000256" key="5">
    <source>
        <dbReference type="ARBA" id="ARBA00022679"/>
    </source>
</evidence>
<dbReference type="Proteomes" id="UP000620147">
    <property type="component" value="Unassembled WGS sequence"/>
</dbReference>
<feature type="transmembrane region" description="Helical" evidence="8">
    <location>
        <begin position="12"/>
        <end position="31"/>
    </location>
</feature>
<name>A0ABQ1DVT0_9FIRM</name>
<keyword evidence="7" id="KW-0902">Two-component regulatory system</keyword>
<dbReference type="Gene3D" id="6.10.340.10">
    <property type="match status" value="1"/>
</dbReference>
<dbReference type="SUPFAM" id="SSF158472">
    <property type="entry name" value="HAMP domain-like"/>
    <property type="match status" value="1"/>
</dbReference>
<organism evidence="11 12">
    <name type="scientific">Butyricicoccus faecihominis</name>
    <dbReference type="NCBI Taxonomy" id="1712515"/>
    <lineage>
        <taxon>Bacteria</taxon>
        <taxon>Bacillati</taxon>
        <taxon>Bacillota</taxon>
        <taxon>Clostridia</taxon>
        <taxon>Eubacteriales</taxon>
        <taxon>Butyricicoccaceae</taxon>
        <taxon>Butyricicoccus</taxon>
    </lineage>
</organism>
<keyword evidence="6" id="KW-0418">Kinase</keyword>
<comment type="subcellular location">
    <subcellularLocation>
        <location evidence="2">Membrane</location>
    </subcellularLocation>
</comment>
<dbReference type="EMBL" id="BLYJ01000001">
    <property type="protein sequence ID" value="GFO86842.1"/>
    <property type="molecule type" value="Genomic_DNA"/>
</dbReference>
<evidence type="ECO:0000259" key="10">
    <source>
        <dbReference type="PROSITE" id="PS50885"/>
    </source>
</evidence>
<keyword evidence="8" id="KW-1133">Transmembrane helix</keyword>
<feature type="domain" description="Histidine kinase" evidence="9">
    <location>
        <begin position="381"/>
        <end position="585"/>
    </location>
</feature>
<keyword evidence="8" id="KW-0812">Transmembrane</keyword>
<dbReference type="PROSITE" id="PS50109">
    <property type="entry name" value="HIS_KIN"/>
    <property type="match status" value="1"/>
</dbReference>
<reference evidence="11 12" key="1">
    <citation type="submission" date="2020-06" db="EMBL/GenBank/DDBJ databases">
        <title>Characterization of fructooligosaccharide metabolism and fructooligosaccharide-degrading enzymes in human commensal butyrate producers.</title>
        <authorList>
            <person name="Tanno H."/>
            <person name="Fujii T."/>
            <person name="Hirano K."/>
            <person name="Maeno S."/>
            <person name="Tonozuka T."/>
            <person name="Sakamoto M."/>
            <person name="Ohkuma M."/>
            <person name="Tochio T."/>
            <person name="Endo A."/>
        </authorList>
    </citation>
    <scope>NUCLEOTIDE SEQUENCE [LARGE SCALE GENOMIC DNA]</scope>
    <source>
        <strain evidence="11 12">JCM 31056</strain>
    </source>
</reference>
<proteinExistence type="predicted"/>
<comment type="caution">
    <text evidence="11">The sequence shown here is derived from an EMBL/GenBank/DDBJ whole genome shotgun (WGS) entry which is preliminary data.</text>
</comment>
<dbReference type="PANTHER" id="PTHR45453">
    <property type="entry name" value="PHOSPHATE REGULON SENSOR PROTEIN PHOR"/>
    <property type="match status" value="1"/>
</dbReference>